<evidence type="ECO:0000313" key="2">
    <source>
        <dbReference type="EMBL" id="ANZ35249.1"/>
    </source>
</evidence>
<evidence type="ECO:0000256" key="1">
    <source>
        <dbReference type="SAM" id="MobiDB-lite"/>
    </source>
</evidence>
<protein>
    <submittedName>
        <fullName evidence="2">Uncharacterized protein</fullName>
    </submittedName>
</protein>
<dbReference type="STRING" id="1586287.BBK82_03340"/>
<sequence>MANNDDTAKDNADEVELQNDGPDESQAQPKRTEQFPSLKGTEEGREQEVEQRSADGSDGTRFEKKFIVDKGAENSEPQHEANRANVLEDAIQRGLHPRGEVRFDGAEDITREPAEPGRRFFPLVELTYSVETIPAAVDTQPAETTTPRDQIESDDGSTSTPTDKPAAGATRRAEAAKAEKSATAKTSSRTSSATAKSSTSKTSTKSTAAAKPATTKKE</sequence>
<keyword evidence="3" id="KW-1185">Reference proteome</keyword>
<organism evidence="2 3">
    <name type="scientific">Lentzea guizhouensis</name>
    <dbReference type="NCBI Taxonomy" id="1586287"/>
    <lineage>
        <taxon>Bacteria</taxon>
        <taxon>Bacillati</taxon>
        <taxon>Actinomycetota</taxon>
        <taxon>Actinomycetes</taxon>
        <taxon>Pseudonocardiales</taxon>
        <taxon>Pseudonocardiaceae</taxon>
        <taxon>Lentzea</taxon>
    </lineage>
</organism>
<dbReference type="AlphaFoldDB" id="A0A1B2HC19"/>
<reference evidence="2 3" key="1">
    <citation type="submission" date="2016-07" db="EMBL/GenBank/DDBJ databases">
        <title>Complete genome sequence of the Lentzea guizhouensis DHS C013.</title>
        <authorList>
            <person name="Cao C."/>
        </authorList>
    </citation>
    <scope>NUCLEOTIDE SEQUENCE [LARGE SCALE GENOMIC DNA]</scope>
    <source>
        <strain evidence="2 3">DHS C013</strain>
    </source>
</reference>
<dbReference type="Proteomes" id="UP000093053">
    <property type="component" value="Chromosome"/>
</dbReference>
<proteinExistence type="predicted"/>
<dbReference type="OrthoDB" id="4334166at2"/>
<feature type="region of interest" description="Disordered" evidence="1">
    <location>
        <begin position="1"/>
        <end position="118"/>
    </location>
</feature>
<feature type="compositionally biased region" description="Basic and acidic residues" evidence="1">
    <location>
        <begin position="97"/>
        <end position="118"/>
    </location>
</feature>
<feature type="compositionally biased region" description="Basic and acidic residues" evidence="1">
    <location>
        <begin position="1"/>
        <end position="12"/>
    </location>
</feature>
<feature type="compositionally biased region" description="Basic and acidic residues" evidence="1">
    <location>
        <begin position="40"/>
        <end position="82"/>
    </location>
</feature>
<dbReference type="EMBL" id="CP016793">
    <property type="protein sequence ID" value="ANZ35249.1"/>
    <property type="molecule type" value="Genomic_DNA"/>
</dbReference>
<feature type="compositionally biased region" description="Basic and acidic residues" evidence="1">
    <location>
        <begin position="171"/>
        <end position="182"/>
    </location>
</feature>
<accession>A0A1B2HC19</accession>
<dbReference type="RefSeq" id="WP_065913665.1">
    <property type="nucleotide sequence ID" value="NZ_CP016793.1"/>
</dbReference>
<dbReference type="KEGG" id="led:BBK82_03340"/>
<evidence type="ECO:0000313" key="3">
    <source>
        <dbReference type="Proteomes" id="UP000093053"/>
    </source>
</evidence>
<feature type="region of interest" description="Disordered" evidence="1">
    <location>
        <begin position="132"/>
        <end position="218"/>
    </location>
</feature>
<feature type="compositionally biased region" description="Acidic residues" evidence="1">
    <location>
        <begin position="13"/>
        <end position="23"/>
    </location>
</feature>
<gene>
    <name evidence="2" type="ORF">BBK82_03340</name>
</gene>
<feature type="compositionally biased region" description="Low complexity" evidence="1">
    <location>
        <begin position="183"/>
        <end position="218"/>
    </location>
</feature>
<name>A0A1B2HC19_9PSEU</name>